<dbReference type="PANTHER" id="PTHR10566">
    <property type="entry name" value="CHAPERONE-ACTIVITY OF BC1 COMPLEX CABC1 -RELATED"/>
    <property type="match status" value="1"/>
</dbReference>
<keyword evidence="2" id="KW-1133">Transmembrane helix</keyword>
<feature type="domain" description="ABC1 atypical kinase-like" evidence="3">
    <location>
        <begin position="92"/>
        <end position="335"/>
    </location>
</feature>
<keyword evidence="5" id="KW-1185">Reference proteome</keyword>
<evidence type="ECO:0000256" key="2">
    <source>
        <dbReference type="SAM" id="Phobius"/>
    </source>
</evidence>
<dbReference type="PANTHER" id="PTHR10566:SF113">
    <property type="entry name" value="PROTEIN ACTIVITY OF BC1 COMPLEX KINASE 7, CHLOROPLASTIC"/>
    <property type="match status" value="1"/>
</dbReference>
<dbReference type="Gene3D" id="1.10.510.10">
    <property type="entry name" value="Transferase(Phosphotransferase) domain 1"/>
    <property type="match status" value="1"/>
</dbReference>
<dbReference type="EMBL" id="JAUFQU010000001">
    <property type="protein sequence ID" value="MDN3707424.1"/>
    <property type="molecule type" value="Genomic_DNA"/>
</dbReference>
<reference evidence="5" key="1">
    <citation type="journal article" date="2019" name="Int. J. Syst. Evol. Microbiol.">
        <title>The Global Catalogue of Microorganisms (GCM) 10K type strain sequencing project: providing services to taxonomists for standard genome sequencing and annotation.</title>
        <authorList>
            <consortium name="The Broad Institute Genomics Platform"/>
            <consortium name="The Broad Institute Genome Sequencing Center for Infectious Disease"/>
            <person name="Wu L."/>
            <person name="Ma J."/>
        </authorList>
    </citation>
    <scope>NUCLEOTIDE SEQUENCE [LARGE SCALE GENOMIC DNA]</scope>
    <source>
        <strain evidence="5">CECT 7184</strain>
    </source>
</reference>
<feature type="transmembrane region" description="Helical" evidence="2">
    <location>
        <begin position="529"/>
        <end position="547"/>
    </location>
</feature>
<evidence type="ECO:0000256" key="1">
    <source>
        <dbReference type="ARBA" id="ARBA00009670"/>
    </source>
</evidence>
<dbReference type="RefSeq" id="WP_290363397.1">
    <property type="nucleotide sequence ID" value="NZ_JAUFQU010000001.1"/>
</dbReference>
<feature type="transmembrane region" description="Helical" evidence="2">
    <location>
        <begin position="496"/>
        <end position="517"/>
    </location>
</feature>
<sequence length="551" mass="63214">MNHIRKIKRLGNIFSILWKYGFDDVISRIASEKYLPDGFVKSKRGEQIFQLSIYERIRLVLEELGPTYIKFGQTFSNREDLIPKELLTELEKLQDKVPAEKMDLIQKIEEELSIQVSDHFEYIDLQPIASASISQVYKGKLLNGQEVVIKVKRSGIDTVIHSDLLIMKDLAQLLENYYEAAKKMNLLQIISSFENAILKELSFKNEFQNIEQFRRNFSQSQQVTVPKTYKEYSNDRLLCMEFIDGFKINDKQKILSLGWNPDEIAQIGLNAYLKQILEDGFFHADPHPGNILLLENKQIVFIDFGSVGQMMVSEKEELENLIINFLLKDARRIIKNVKKLAISYNIKDEKALERDIHEIFTHLNSSSLKEINAGAILNRLKSILANNNVLMPEYIYLLMRGITLIEGIGKQLNPELNISDSIQPYIIKTAGKRFSPDKVAQKAFKNIRLIADTLQELPEETNRLFEKIKDDKLLINHEVKGLEDIRKTLQNVANRLTYAIIIAALSIGSSILLMAHIPPLLFGNSVLGLLGFLVSGFLGLIIIYSIWKKDK</sequence>
<proteinExistence type="inferred from homology"/>
<comment type="caution">
    <text evidence="4">The sequence shown here is derived from an EMBL/GenBank/DDBJ whole genome shotgun (WGS) entry which is preliminary data.</text>
</comment>
<dbReference type="CDD" id="cd05121">
    <property type="entry name" value="ABC1_ADCK3-like"/>
    <property type="match status" value="1"/>
</dbReference>
<dbReference type="Proteomes" id="UP001242368">
    <property type="component" value="Unassembled WGS sequence"/>
</dbReference>
<protein>
    <submittedName>
        <fullName evidence="4">AarF/UbiB family protein</fullName>
    </submittedName>
</protein>
<comment type="similarity">
    <text evidence="1">Belongs to the protein kinase superfamily. ADCK protein kinase family.</text>
</comment>
<name>A0ABT8CWL1_9FLAO</name>
<organism evidence="4 5">
    <name type="scientific">Paenimyroides ceti</name>
    <dbReference type="NCBI Taxonomy" id="395087"/>
    <lineage>
        <taxon>Bacteria</taxon>
        <taxon>Pseudomonadati</taxon>
        <taxon>Bacteroidota</taxon>
        <taxon>Flavobacteriia</taxon>
        <taxon>Flavobacteriales</taxon>
        <taxon>Flavobacteriaceae</taxon>
        <taxon>Paenimyroides</taxon>
    </lineage>
</organism>
<gene>
    <name evidence="4" type="ORF">QW060_09810</name>
</gene>
<dbReference type="InterPro" id="IPR004147">
    <property type="entry name" value="ABC1_dom"/>
</dbReference>
<keyword evidence="2" id="KW-0472">Membrane</keyword>
<evidence type="ECO:0000313" key="4">
    <source>
        <dbReference type="EMBL" id="MDN3707424.1"/>
    </source>
</evidence>
<accession>A0ABT8CWL1</accession>
<dbReference type="SUPFAM" id="SSF56112">
    <property type="entry name" value="Protein kinase-like (PK-like)"/>
    <property type="match status" value="1"/>
</dbReference>
<evidence type="ECO:0000259" key="3">
    <source>
        <dbReference type="Pfam" id="PF03109"/>
    </source>
</evidence>
<dbReference type="InterPro" id="IPR050154">
    <property type="entry name" value="UbiB_kinase"/>
</dbReference>
<dbReference type="InterPro" id="IPR011009">
    <property type="entry name" value="Kinase-like_dom_sf"/>
</dbReference>
<dbReference type="Pfam" id="PF03109">
    <property type="entry name" value="ABC1"/>
    <property type="match status" value="1"/>
</dbReference>
<evidence type="ECO:0000313" key="5">
    <source>
        <dbReference type="Proteomes" id="UP001242368"/>
    </source>
</evidence>
<keyword evidence="2" id="KW-0812">Transmembrane</keyword>